<dbReference type="PATRIC" id="fig|1235795.3.peg.3424"/>
<evidence type="ECO:0000313" key="2">
    <source>
        <dbReference type="Proteomes" id="UP000019598"/>
    </source>
</evidence>
<dbReference type="AlphaFoldDB" id="R9L8G4"/>
<dbReference type="EMBL" id="ASSZ01000029">
    <property type="protein sequence ID" value="EOS54676.1"/>
    <property type="molecule type" value="Genomic_DNA"/>
</dbReference>
<dbReference type="Gene3D" id="3.30.450.20">
    <property type="entry name" value="PAS domain"/>
    <property type="match status" value="1"/>
</dbReference>
<dbReference type="Proteomes" id="UP000019598">
    <property type="component" value="Unassembled WGS sequence"/>
</dbReference>
<reference evidence="1 2" key="1">
    <citation type="submission" date="2013-04" db="EMBL/GenBank/DDBJ databases">
        <title>The Genome Sequence of Paenibacillus barengoltzii G22.</title>
        <authorList>
            <consortium name="The Broad Institute Genomics Platform"/>
            <consortium name="The Broad Institute Genome Sequencing Center for Infectious Disease"/>
            <person name="Earl A."/>
            <person name="Xavier R."/>
            <person name="Elson C."/>
            <person name="Duck W."/>
            <person name="Walker B."/>
            <person name="Young S."/>
            <person name="Zeng Q."/>
            <person name="Gargeya S."/>
            <person name="Fitzgerald M."/>
            <person name="Haas B."/>
            <person name="Abouelleil A."/>
            <person name="Allen A.W."/>
            <person name="Alvarado L."/>
            <person name="Arachchi H.M."/>
            <person name="Berlin A.M."/>
            <person name="Chapman S.B."/>
            <person name="Gainer-Dewar J."/>
            <person name="Goldberg J."/>
            <person name="Griggs A."/>
            <person name="Gujja S."/>
            <person name="Hansen M."/>
            <person name="Howarth C."/>
            <person name="Imamovic A."/>
            <person name="Ireland A."/>
            <person name="Larimer J."/>
            <person name="McCowan C."/>
            <person name="Murphy C."/>
            <person name="Pearson M."/>
            <person name="Poon T.W."/>
            <person name="Priest M."/>
            <person name="Roberts A."/>
            <person name="Saif S."/>
            <person name="Shea T."/>
            <person name="Sisk P."/>
            <person name="Sykes S."/>
            <person name="Wortman J."/>
            <person name="Nusbaum C."/>
            <person name="Birren B."/>
        </authorList>
    </citation>
    <scope>NUCLEOTIDE SEQUENCE [LARGE SCALE GENOMIC DNA]</scope>
    <source>
        <strain evidence="1 2">G22</strain>
    </source>
</reference>
<protein>
    <recommendedName>
        <fullName evidence="3">Cache domain-containing protein</fullName>
    </recommendedName>
</protein>
<evidence type="ECO:0000313" key="1">
    <source>
        <dbReference type="EMBL" id="EOS54676.1"/>
    </source>
</evidence>
<dbReference type="HOGENOM" id="CLU_1553758_0_0_9"/>
<dbReference type="STRING" id="1235795.C812_03451"/>
<gene>
    <name evidence="1" type="ORF">C812_03451</name>
</gene>
<proteinExistence type="predicted"/>
<sequence length="172" mass="19178">MEDMAIPGIGFTYENWQPAYMKETLHTLDAPLVRPVEEVIIPGNNRVRMLTFLQPLPVGGSHSPGVVIILVKGDTILHMMGSVSVHYLGDFFILDEQGQLLVASNGSLVRSSDDLASLVDRMERENSGDLTSVIHQIKGTTYIVSYAVSDKNGWQYVSRCRWCCEISCYPTR</sequence>
<accession>R9L8G4</accession>
<name>R9L8G4_9BACL</name>
<evidence type="ECO:0008006" key="3">
    <source>
        <dbReference type="Google" id="ProtNLM"/>
    </source>
</evidence>
<comment type="caution">
    <text evidence="1">The sequence shown here is derived from an EMBL/GenBank/DDBJ whole genome shotgun (WGS) entry which is preliminary data.</text>
</comment>
<organism evidence="1 2">
    <name type="scientific">Paenibacillus barengoltzii G22</name>
    <dbReference type="NCBI Taxonomy" id="1235795"/>
    <lineage>
        <taxon>Bacteria</taxon>
        <taxon>Bacillati</taxon>
        <taxon>Bacillota</taxon>
        <taxon>Bacilli</taxon>
        <taxon>Bacillales</taxon>
        <taxon>Paenibacillaceae</taxon>
        <taxon>Paenibacillus</taxon>
    </lineage>
</organism>